<dbReference type="RefSeq" id="WP_071156750.1">
    <property type="nucleotide sequence ID" value="NZ_MBRJ01000015.1"/>
</dbReference>
<sequence length="75" mass="8268">MEKNSRKQPLGFIPSLTGIFYLRKMLDPKIFSSVMILPTTSILNPYGLRFLILSRARAAKLGFILGLTLASAGLV</sequence>
<proteinExistence type="predicted"/>
<accession>A0ABX3CUA1</accession>
<evidence type="ECO:0008006" key="4">
    <source>
        <dbReference type="Google" id="ProtNLM"/>
    </source>
</evidence>
<feature type="transmembrane region" description="Helical" evidence="1">
    <location>
        <begin position="30"/>
        <end position="52"/>
    </location>
</feature>
<keyword evidence="1" id="KW-0812">Transmembrane</keyword>
<gene>
    <name evidence="2" type="ORF">BBV17_13810</name>
</gene>
<name>A0ABX3CUA1_9BACI</name>
<comment type="caution">
    <text evidence="2">The sequence shown here is derived from an EMBL/GenBank/DDBJ whole genome shotgun (WGS) entry which is preliminary data.</text>
</comment>
<organism evidence="2 3">
    <name type="scientific">Cytobacillus oceanisediminis</name>
    <dbReference type="NCBI Taxonomy" id="665099"/>
    <lineage>
        <taxon>Bacteria</taxon>
        <taxon>Bacillati</taxon>
        <taxon>Bacillota</taxon>
        <taxon>Bacilli</taxon>
        <taxon>Bacillales</taxon>
        <taxon>Bacillaceae</taxon>
        <taxon>Cytobacillus</taxon>
    </lineage>
</organism>
<evidence type="ECO:0000313" key="2">
    <source>
        <dbReference type="EMBL" id="OHX49061.1"/>
    </source>
</evidence>
<dbReference type="EMBL" id="MBRJ01000015">
    <property type="protein sequence ID" value="OHX49061.1"/>
    <property type="molecule type" value="Genomic_DNA"/>
</dbReference>
<keyword evidence="3" id="KW-1185">Reference proteome</keyword>
<evidence type="ECO:0000256" key="1">
    <source>
        <dbReference type="SAM" id="Phobius"/>
    </source>
</evidence>
<keyword evidence="1" id="KW-0472">Membrane</keyword>
<reference evidence="2 3" key="1">
    <citation type="submission" date="2016-07" db="EMBL/GenBank/DDBJ databases">
        <title>Bacillus oceanisediminis whole genome.</title>
        <authorList>
            <person name="Pal Y."/>
            <person name="Verma A."/>
            <person name="Mual P."/>
            <person name="Srinivasan K."/>
        </authorList>
    </citation>
    <scope>NUCLEOTIDE SEQUENCE [LARGE SCALE GENOMIC DNA]</scope>
    <source>
        <strain evidence="2 3">Bhandara28</strain>
    </source>
</reference>
<protein>
    <recommendedName>
        <fullName evidence="4">Permease</fullName>
    </recommendedName>
</protein>
<dbReference type="Proteomes" id="UP000180194">
    <property type="component" value="Unassembled WGS sequence"/>
</dbReference>
<keyword evidence="1" id="KW-1133">Transmembrane helix</keyword>
<evidence type="ECO:0000313" key="3">
    <source>
        <dbReference type="Proteomes" id="UP000180194"/>
    </source>
</evidence>